<dbReference type="Proteomes" id="UP000032735">
    <property type="component" value="Chromosome"/>
</dbReference>
<dbReference type="Gene3D" id="3.40.50.150">
    <property type="entry name" value="Vaccinia Virus protein VP39"/>
    <property type="match status" value="1"/>
</dbReference>
<dbReference type="AlphaFoldDB" id="A0A068R2H3"/>
<organism evidence="1 2">
    <name type="scientific">Xenorhabdus poinarii G6</name>
    <dbReference type="NCBI Taxonomy" id="1354304"/>
    <lineage>
        <taxon>Bacteria</taxon>
        <taxon>Pseudomonadati</taxon>
        <taxon>Pseudomonadota</taxon>
        <taxon>Gammaproteobacteria</taxon>
        <taxon>Enterobacterales</taxon>
        <taxon>Morganellaceae</taxon>
        <taxon>Xenorhabdus</taxon>
    </lineage>
</organism>
<evidence type="ECO:0000313" key="2">
    <source>
        <dbReference type="Proteomes" id="UP000032735"/>
    </source>
</evidence>
<dbReference type="KEGG" id="xpo:XPG1_0650"/>
<accession>A0A068R2H3</accession>
<reference evidence="1 2" key="1">
    <citation type="submission" date="2013-07" db="EMBL/GenBank/DDBJ databases">
        <authorList>
            <person name="Genoscope - CEA"/>
        </authorList>
    </citation>
    <scope>NUCLEOTIDE SEQUENCE [LARGE SCALE GENOMIC DNA]</scope>
    <source>
        <strain evidence="1 2">G6</strain>
    </source>
</reference>
<dbReference type="HOGENOM" id="CLU_1173675_0_0_6"/>
<dbReference type="EMBL" id="FO704551">
    <property type="protein sequence ID" value="CDG20305.1"/>
    <property type="molecule type" value="Genomic_DNA"/>
</dbReference>
<proteinExistence type="predicted"/>
<dbReference type="SUPFAM" id="SSF53335">
    <property type="entry name" value="S-adenosyl-L-methionine-dependent methyltransferases"/>
    <property type="match status" value="1"/>
</dbReference>
<gene>
    <name evidence="1" type="ORF">XPG1_0650</name>
</gene>
<protein>
    <recommendedName>
        <fullName evidence="3">Methyltransferase type 12</fullName>
    </recommendedName>
</protein>
<dbReference type="Pfam" id="PF13489">
    <property type="entry name" value="Methyltransf_23"/>
    <property type="match status" value="1"/>
</dbReference>
<evidence type="ECO:0008006" key="3">
    <source>
        <dbReference type="Google" id="ProtNLM"/>
    </source>
</evidence>
<dbReference type="CDD" id="cd02440">
    <property type="entry name" value="AdoMet_MTases"/>
    <property type="match status" value="1"/>
</dbReference>
<dbReference type="RefSeq" id="WP_045957754.1">
    <property type="nucleotide sequence ID" value="NZ_FO704551.1"/>
</dbReference>
<dbReference type="OrthoDB" id="9804312at2"/>
<dbReference type="STRING" id="1354304.XPG1_0650"/>
<evidence type="ECO:0000313" key="1">
    <source>
        <dbReference type="EMBL" id="CDG20305.1"/>
    </source>
</evidence>
<keyword evidence="2" id="KW-1185">Reference proteome</keyword>
<dbReference type="InterPro" id="IPR029063">
    <property type="entry name" value="SAM-dependent_MTases_sf"/>
</dbReference>
<name>A0A068R2H3_9GAMM</name>
<sequence length="237" mass="27184">MNSKTKMHYIDNKRIISPVDTLNTLPQDYEKVLRSDFLASYSEKLDVWTEETAMQHASTILHTHLARPSDVLDVGAGRGRDTQFLLSQGHRVTAVDLIELPEWPQLIQNWGNQVQFRAVPVIELDGKALFDGVLDNGCLHHQHPDEYVVYLRRIHSLLRPTGFFTISVFESKRPGKLYVNKAQRLYREFTESELTELLSIENFTLVSVHRVPRPTTDLNYLVMTVSKSAPTETRISP</sequence>